<sequence length="76" mass="8580">MKNRAFHEGIKCSPYGVMFGMPAKFGLKTFSFLNDSIKHLRTEEELQALIETVNNASENTNSEIENVPNMDNNDLS</sequence>
<dbReference type="AlphaFoldDB" id="A0A087TVX2"/>
<gene>
    <name evidence="2" type="ORF">X975_21424</name>
</gene>
<organism evidence="2 3">
    <name type="scientific">Stegodyphus mimosarum</name>
    <name type="common">African social velvet spider</name>
    <dbReference type="NCBI Taxonomy" id="407821"/>
    <lineage>
        <taxon>Eukaryota</taxon>
        <taxon>Metazoa</taxon>
        <taxon>Ecdysozoa</taxon>
        <taxon>Arthropoda</taxon>
        <taxon>Chelicerata</taxon>
        <taxon>Arachnida</taxon>
        <taxon>Araneae</taxon>
        <taxon>Araneomorphae</taxon>
        <taxon>Entelegynae</taxon>
        <taxon>Eresoidea</taxon>
        <taxon>Eresidae</taxon>
        <taxon>Stegodyphus</taxon>
    </lineage>
</organism>
<accession>A0A087TVX2</accession>
<dbReference type="STRING" id="407821.A0A087TVX2"/>
<dbReference type="OrthoDB" id="7420654at2759"/>
<keyword evidence="3" id="KW-1185">Reference proteome</keyword>
<evidence type="ECO:0000313" key="2">
    <source>
        <dbReference type="EMBL" id="KFM69261.1"/>
    </source>
</evidence>
<feature type="region of interest" description="Disordered" evidence="1">
    <location>
        <begin position="56"/>
        <end position="76"/>
    </location>
</feature>
<dbReference type="EMBL" id="KK117002">
    <property type="protein sequence ID" value="KFM69261.1"/>
    <property type="molecule type" value="Genomic_DNA"/>
</dbReference>
<feature type="non-terminal residue" evidence="2">
    <location>
        <position position="76"/>
    </location>
</feature>
<dbReference type="Proteomes" id="UP000054359">
    <property type="component" value="Unassembled WGS sequence"/>
</dbReference>
<reference evidence="2 3" key="1">
    <citation type="submission" date="2013-11" db="EMBL/GenBank/DDBJ databases">
        <title>Genome sequencing of Stegodyphus mimosarum.</title>
        <authorList>
            <person name="Bechsgaard J."/>
        </authorList>
    </citation>
    <scope>NUCLEOTIDE SEQUENCE [LARGE SCALE GENOMIC DNA]</scope>
</reference>
<evidence type="ECO:0000256" key="1">
    <source>
        <dbReference type="SAM" id="MobiDB-lite"/>
    </source>
</evidence>
<proteinExistence type="predicted"/>
<evidence type="ECO:0000313" key="3">
    <source>
        <dbReference type="Proteomes" id="UP000054359"/>
    </source>
</evidence>
<protein>
    <submittedName>
        <fullName evidence="2">Uncharacterized protein</fullName>
    </submittedName>
</protein>
<name>A0A087TVX2_STEMI</name>